<dbReference type="EMBL" id="LWDX02033418">
    <property type="protein sequence ID" value="OEL27026.1"/>
    <property type="molecule type" value="Genomic_DNA"/>
</dbReference>
<name>A0A1E5VPL3_9POAL</name>
<dbReference type="Gene3D" id="3.80.10.10">
    <property type="entry name" value="Ribonuclease Inhibitor"/>
    <property type="match status" value="2"/>
</dbReference>
<proteinExistence type="predicted"/>
<protein>
    <submittedName>
        <fullName evidence="1">Uncharacterized protein</fullName>
    </submittedName>
</protein>
<evidence type="ECO:0000313" key="2">
    <source>
        <dbReference type="Proteomes" id="UP000095767"/>
    </source>
</evidence>
<gene>
    <name evidence="1" type="ORF">BAE44_0011955</name>
</gene>
<reference evidence="1 2" key="1">
    <citation type="submission" date="2016-09" db="EMBL/GenBank/DDBJ databases">
        <title>The draft genome of Dichanthelium oligosanthes: A C3 panicoid grass species.</title>
        <authorList>
            <person name="Studer A.J."/>
            <person name="Schnable J.C."/>
            <person name="Brutnell T.P."/>
        </authorList>
    </citation>
    <scope>NUCLEOTIDE SEQUENCE [LARGE SCALE GENOMIC DNA]</scope>
    <source>
        <strain evidence="2">cv. Kellogg 1175</strain>
        <tissue evidence="1">Leaf</tissue>
    </source>
</reference>
<dbReference type="PANTHER" id="PTHR48065">
    <property type="entry name" value="OS10G0469600 PROTEIN"/>
    <property type="match status" value="1"/>
</dbReference>
<keyword evidence="2" id="KW-1185">Reference proteome</keyword>
<dbReference type="Proteomes" id="UP000095767">
    <property type="component" value="Unassembled WGS sequence"/>
</dbReference>
<dbReference type="InterPro" id="IPR001611">
    <property type="entry name" value="Leu-rich_rpt"/>
</dbReference>
<dbReference type="AlphaFoldDB" id="A0A1E5VPL3"/>
<dbReference type="OrthoDB" id="685205at2759"/>
<accession>A0A1E5VPL3</accession>
<evidence type="ECO:0000313" key="1">
    <source>
        <dbReference type="EMBL" id="OEL27026.1"/>
    </source>
</evidence>
<comment type="caution">
    <text evidence="1">The sequence shown here is derived from an EMBL/GenBank/DDBJ whole genome shotgun (WGS) entry which is preliminary data.</text>
</comment>
<dbReference type="SUPFAM" id="SSF52058">
    <property type="entry name" value="L domain-like"/>
    <property type="match status" value="1"/>
</dbReference>
<sequence>MHLNGLAYLDLSNNKISGDIPNWIWEMWNCYSLNLSHNMLTGMELNSYVFPFSNALHVFDLKSNRLQGQIPMPGSAAFLLDYSNNMFSSLLPNFTIYLSSTQFLKLSNNNISGHLPRSICDSPLEILDLPHNNFSRLLPPCLMENVYLRILSFEGESIRRDACQRFMVGTATRGYPE</sequence>
<organism evidence="1 2">
    <name type="scientific">Dichanthelium oligosanthes</name>
    <dbReference type="NCBI Taxonomy" id="888268"/>
    <lineage>
        <taxon>Eukaryota</taxon>
        <taxon>Viridiplantae</taxon>
        <taxon>Streptophyta</taxon>
        <taxon>Embryophyta</taxon>
        <taxon>Tracheophyta</taxon>
        <taxon>Spermatophyta</taxon>
        <taxon>Magnoliopsida</taxon>
        <taxon>Liliopsida</taxon>
        <taxon>Poales</taxon>
        <taxon>Poaceae</taxon>
        <taxon>PACMAD clade</taxon>
        <taxon>Panicoideae</taxon>
        <taxon>Panicodae</taxon>
        <taxon>Paniceae</taxon>
        <taxon>Dichantheliinae</taxon>
        <taxon>Dichanthelium</taxon>
    </lineage>
</organism>
<dbReference type="Pfam" id="PF00560">
    <property type="entry name" value="LRR_1"/>
    <property type="match status" value="3"/>
</dbReference>
<dbReference type="InterPro" id="IPR032675">
    <property type="entry name" value="LRR_dom_sf"/>
</dbReference>
<dbReference type="PANTHER" id="PTHR48065:SF11">
    <property type="entry name" value="OS11G0213300 PROTEIN"/>
    <property type="match status" value="1"/>
</dbReference>
<dbReference type="STRING" id="888268.A0A1E5VPL3"/>